<protein>
    <submittedName>
        <fullName evidence="1">Uncharacterized protein</fullName>
    </submittedName>
</protein>
<name>A0A0A8ZUX1_ARUDO</name>
<evidence type="ECO:0000313" key="1">
    <source>
        <dbReference type="EMBL" id="JAD38592.1"/>
    </source>
</evidence>
<reference evidence="1" key="2">
    <citation type="journal article" date="2015" name="Data Brief">
        <title>Shoot transcriptome of the giant reed, Arundo donax.</title>
        <authorList>
            <person name="Barrero R.A."/>
            <person name="Guerrero F.D."/>
            <person name="Moolhuijzen P."/>
            <person name="Goolsby J.A."/>
            <person name="Tidwell J."/>
            <person name="Bellgard S.E."/>
            <person name="Bellgard M.I."/>
        </authorList>
    </citation>
    <scope>NUCLEOTIDE SEQUENCE</scope>
    <source>
        <tissue evidence="1">Shoot tissue taken approximately 20 cm above the soil surface</tissue>
    </source>
</reference>
<reference evidence="1" key="1">
    <citation type="submission" date="2014-09" db="EMBL/GenBank/DDBJ databases">
        <authorList>
            <person name="Magalhaes I.L.F."/>
            <person name="Oliveira U."/>
            <person name="Santos F.R."/>
            <person name="Vidigal T.H.D.A."/>
            <person name="Brescovit A.D."/>
            <person name="Santos A.J."/>
        </authorList>
    </citation>
    <scope>NUCLEOTIDE SEQUENCE</scope>
    <source>
        <tissue evidence="1">Shoot tissue taken approximately 20 cm above the soil surface</tissue>
    </source>
</reference>
<accession>A0A0A8ZUX1</accession>
<sequence length="25" mass="3118">MFNFYQPVLCLFHCAQLISWNRRVM</sequence>
<organism evidence="1">
    <name type="scientific">Arundo donax</name>
    <name type="common">Giant reed</name>
    <name type="synonym">Donax arundinaceus</name>
    <dbReference type="NCBI Taxonomy" id="35708"/>
    <lineage>
        <taxon>Eukaryota</taxon>
        <taxon>Viridiplantae</taxon>
        <taxon>Streptophyta</taxon>
        <taxon>Embryophyta</taxon>
        <taxon>Tracheophyta</taxon>
        <taxon>Spermatophyta</taxon>
        <taxon>Magnoliopsida</taxon>
        <taxon>Liliopsida</taxon>
        <taxon>Poales</taxon>
        <taxon>Poaceae</taxon>
        <taxon>PACMAD clade</taxon>
        <taxon>Arundinoideae</taxon>
        <taxon>Arundineae</taxon>
        <taxon>Arundo</taxon>
    </lineage>
</organism>
<dbReference type="AlphaFoldDB" id="A0A0A8ZUX1"/>
<dbReference type="EMBL" id="GBRH01259303">
    <property type="protein sequence ID" value="JAD38592.1"/>
    <property type="molecule type" value="Transcribed_RNA"/>
</dbReference>
<proteinExistence type="predicted"/>